<keyword evidence="5" id="KW-1185">Reference proteome</keyword>
<keyword evidence="1" id="KW-0902">Two-component regulatory system</keyword>
<proteinExistence type="predicted"/>
<protein>
    <submittedName>
        <fullName evidence="4">Hpt domain-containing protein</fullName>
    </submittedName>
</protein>
<feature type="modified residue" description="Phosphohistidine" evidence="2">
    <location>
        <position position="50"/>
    </location>
</feature>
<dbReference type="Pfam" id="PF01627">
    <property type="entry name" value="Hpt"/>
    <property type="match status" value="1"/>
</dbReference>
<dbReference type="PROSITE" id="PS50894">
    <property type="entry name" value="HPT"/>
    <property type="match status" value="1"/>
</dbReference>
<evidence type="ECO:0000256" key="1">
    <source>
        <dbReference type="ARBA" id="ARBA00023012"/>
    </source>
</evidence>
<gene>
    <name evidence="4" type="ORF">ACFPN5_08205</name>
</gene>
<evidence type="ECO:0000313" key="5">
    <source>
        <dbReference type="Proteomes" id="UP001596050"/>
    </source>
</evidence>
<dbReference type="Gene3D" id="1.20.120.160">
    <property type="entry name" value="HPT domain"/>
    <property type="match status" value="1"/>
</dbReference>
<dbReference type="SUPFAM" id="SSF47226">
    <property type="entry name" value="Histidine-containing phosphotransfer domain, HPT domain"/>
    <property type="match status" value="1"/>
</dbReference>
<organism evidence="4 5">
    <name type="scientific">Massilia niabensis</name>
    <dbReference type="NCBI Taxonomy" id="544910"/>
    <lineage>
        <taxon>Bacteria</taxon>
        <taxon>Pseudomonadati</taxon>
        <taxon>Pseudomonadota</taxon>
        <taxon>Betaproteobacteria</taxon>
        <taxon>Burkholderiales</taxon>
        <taxon>Oxalobacteraceae</taxon>
        <taxon>Telluria group</taxon>
        <taxon>Massilia</taxon>
    </lineage>
</organism>
<accession>A0ABW0L2W2</accession>
<reference evidence="5" key="1">
    <citation type="journal article" date="2019" name="Int. J. Syst. Evol. Microbiol.">
        <title>The Global Catalogue of Microorganisms (GCM) 10K type strain sequencing project: providing services to taxonomists for standard genome sequencing and annotation.</title>
        <authorList>
            <consortium name="The Broad Institute Genomics Platform"/>
            <consortium name="The Broad Institute Genome Sequencing Center for Infectious Disease"/>
            <person name="Wu L."/>
            <person name="Ma J."/>
        </authorList>
    </citation>
    <scope>NUCLEOTIDE SEQUENCE [LARGE SCALE GENOMIC DNA]</scope>
    <source>
        <strain evidence="5">KACC 12649</strain>
    </source>
</reference>
<comment type="caution">
    <text evidence="4">The sequence shown here is derived from an EMBL/GenBank/DDBJ whole genome shotgun (WGS) entry which is preliminary data.</text>
</comment>
<name>A0ABW0L2W2_9BURK</name>
<dbReference type="Proteomes" id="UP001596050">
    <property type="component" value="Unassembled WGS sequence"/>
</dbReference>
<sequence length="183" mass="19635">MEAGVERLMGNRHIYLRALARFRTDYRHAGAAIRAALDGGDMALAQRLAHTLKGAAGMIEAGALSAATLAFEQGLRSGEDHVDALFLRVDEALSHVLHELEGMALALEEPASRATPAGPHTRARLRTLLDIGDGAAVELVAAARTELAAELGEREYEALRAAVMVFDYERALELLDQPDLAGK</sequence>
<dbReference type="RefSeq" id="WP_379781986.1">
    <property type="nucleotide sequence ID" value="NZ_JBHSMU010000009.1"/>
</dbReference>
<evidence type="ECO:0000313" key="4">
    <source>
        <dbReference type="EMBL" id="MFC5459790.1"/>
    </source>
</evidence>
<keyword evidence="2" id="KW-0597">Phosphoprotein</keyword>
<dbReference type="InterPro" id="IPR036641">
    <property type="entry name" value="HPT_dom_sf"/>
</dbReference>
<evidence type="ECO:0000259" key="3">
    <source>
        <dbReference type="PROSITE" id="PS50894"/>
    </source>
</evidence>
<dbReference type="EMBL" id="JBHSMU010000009">
    <property type="protein sequence ID" value="MFC5459790.1"/>
    <property type="molecule type" value="Genomic_DNA"/>
</dbReference>
<dbReference type="InterPro" id="IPR008207">
    <property type="entry name" value="Sig_transdc_His_kin_Hpt_dom"/>
</dbReference>
<evidence type="ECO:0000256" key="2">
    <source>
        <dbReference type="PROSITE-ProRule" id="PRU00110"/>
    </source>
</evidence>
<feature type="domain" description="HPt" evidence="3">
    <location>
        <begin position="11"/>
        <end position="110"/>
    </location>
</feature>